<keyword evidence="7" id="KW-0808">Transferase</keyword>
<feature type="modified residue" description="4-aspartylphosphate" evidence="11">
    <location>
        <position position="910"/>
    </location>
</feature>
<organism evidence="16 17">
    <name type="scientific">Adlercreutzia faecimuris</name>
    <dbReference type="NCBI Taxonomy" id="2897341"/>
    <lineage>
        <taxon>Bacteria</taxon>
        <taxon>Bacillati</taxon>
        <taxon>Actinomycetota</taxon>
        <taxon>Coriobacteriia</taxon>
        <taxon>Eggerthellales</taxon>
        <taxon>Eggerthellaceae</taxon>
        <taxon>Adlercreutzia</taxon>
    </lineage>
</organism>
<comment type="caution">
    <text evidence="16">The sequence shown here is derived from an EMBL/GenBank/DDBJ whole genome shotgun (WGS) entry which is preliminary data.</text>
</comment>
<evidence type="ECO:0000259" key="14">
    <source>
        <dbReference type="PROSITE" id="PS50110"/>
    </source>
</evidence>
<dbReference type="SUPFAM" id="SSF47384">
    <property type="entry name" value="Homodimeric domain of signal transducing histidine kinase"/>
    <property type="match status" value="1"/>
</dbReference>
<dbReference type="EC" id="2.7.13.3" evidence="3"/>
<evidence type="ECO:0000256" key="12">
    <source>
        <dbReference type="SAM" id="Phobius"/>
    </source>
</evidence>
<dbReference type="InterPro" id="IPR036890">
    <property type="entry name" value="HATPase_C_sf"/>
</dbReference>
<protein>
    <recommendedName>
        <fullName evidence="3">histidine kinase</fullName>
        <ecNumber evidence="3">2.7.13.3</ecNumber>
    </recommendedName>
</protein>
<dbReference type="InterPro" id="IPR036097">
    <property type="entry name" value="HisK_dim/P_sf"/>
</dbReference>
<dbReference type="SMART" id="SM00387">
    <property type="entry name" value="HATPase_c"/>
    <property type="match status" value="1"/>
</dbReference>
<keyword evidence="8 12" id="KW-1133">Transmembrane helix</keyword>
<feature type="transmembrane region" description="Helical" evidence="12">
    <location>
        <begin position="12"/>
        <end position="35"/>
    </location>
</feature>
<feature type="domain" description="Response regulatory" evidence="14">
    <location>
        <begin position="858"/>
        <end position="982"/>
    </location>
</feature>
<dbReference type="InterPro" id="IPR011006">
    <property type="entry name" value="CheY-like_superfamily"/>
</dbReference>
<dbReference type="InterPro" id="IPR004358">
    <property type="entry name" value="Sig_transdc_His_kin-like_C"/>
</dbReference>
<sequence>MTTPATNVTRNRIIAALVVLALIIAAFIAFMNANLDRIVEQNGRYVEGSTEQTARRLNELFDNAQDNIDTVSRIFELTLSSPEVTEGVLADISVETSFDYIMFANAEGSVSNIEGKGVDGAAHEYYQQGMAGKSGACLVFGSDSGEENALVFYSPLRYDGRIIGVMSGVYTEATLSNLLTTYFFGEQTSSYLCDSQGNILARSSNFSVKVGNAFELYSGESNDISFDDMKAAFSDGRALGFTYESSSGVGTAYAAPLEAADLMLLRAFPESITSAMVNRANAAGVNLIIGIVVSFVVFIAILLVQARQQKQQLLLENKEATRIIDTSINLFKRFVVIDLNAHTYEYLKADGIRNSLPPQGSLEAFQEYWKGRALDGEDAESLGKAISVEAIREELTTEVPFLQHEYRIKQDGDVVWIQASTLCLRRDEEGKPLGVLYVVQDITDVKRREQASREALEEAYRAADQASKAKSDFLNSMSHDIRTPMNSIMGLTAIAAMHIDDTDRVKDCLGKITVASRHLLGLINEVLDMAKIESGKIALNEEDFDLPEAVENLLTIVNPQIEDKQQHLKVDIADISHEHVVGDSMRLQQVFVNIMGNSIKFTPEGGTISLHIAEKPSRIQGCGCYEFTFADTGCGMDEEFVQRIFEPFTRARDNRVTNTEGTGLGMSIVKSIVSLMNGTIEVESTLGEGTTFVVTIYLKLRTTEAQDLSHLAGLSVLVADNDLDACQSACNVLEQIGMEPEFVTSGQEAVDRVRESVDEGHGFAAVILDWKMPGMSGVETAKRIREVASDDLPIIILSAYDWSVIEQEARRTGVDAFISKPLFRSRLVHVMQDLLTDSEEEILDEAAVLQSCDCAGRRILLTEDNSLAAAIAEDILAMTGVEVERAENGRQAVKMATEHEPGYYDLVLMDIQMPLMNGYEATEAIRAAAQEGRPDLAKIPIIALTADAFAEDIRRAHAAGMNAHMSKPMEIEALVKTLQEWLF</sequence>
<evidence type="ECO:0000256" key="7">
    <source>
        <dbReference type="ARBA" id="ARBA00022777"/>
    </source>
</evidence>
<evidence type="ECO:0000313" key="17">
    <source>
        <dbReference type="Proteomes" id="UP001430755"/>
    </source>
</evidence>
<keyword evidence="17" id="KW-1185">Reference proteome</keyword>
<feature type="transmembrane region" description="Helical" evidence="12">
    <location>
        <begin position="283"/>
        <end position="304"/>
    </location>
</feature>
<dbReference type="Proteomes" id="UP001430755">
    <property type="component" value="Unassembled WGS sequence"/>
</dbReference>
<reference evidence="16" key="1">
    <citation type="submission" date="2021-11" db="EMBL/GenBank/DDBJ databases">
        <title>A Novel Adlercreutzia Species, isolated from a Allomyrina dichotoma larva feces.</title>
        <authorList>
            <person name="Suh M.K."/>
        </authorList>
    </citation>
    <scope>NUCLEOTIDE SEQUENCE</scope>
    <source>
        <strain evidence="16">JBNU-10</strain>
    </source>
</reference>
<dbReference type="InterPro" id="IPR003661">
    <property type="entry name" value="HisK_dim/P_dom"/>
</dbReference>
<evidence type="ECO:0000256" key="8">
    <source>
        <dbReference type="ARBA" id="ARBA00022989"/>
    </source>
</evidence>
<dbReference type="Gene3D" id="3.30.450.20">
    <property type="entry name" value="PAS domain"/>
    <property type="match status" value="2"/>
</dbReference>
<dbReference type="SUPFAM" id="SSF52172">
    <property type="entry name" value="CheY-like"/>
    <property type="match status" value="2"/>
</dbReference>
<keyword evidence="6 12" id="KW-0812">Transmembrane</keyword>
<dbReference type="Pfam" id="PF02518">
    <property type="entry name" value="HATPase_c"/>
    <property type="match status" value="1"/>
</dbReference>
<dbReference type="Pfam" id="PF02743">
    <property type="entry name" value="dCache_1"/>
    <property type="match status" value="1"/>
</dbReference>
<keyword evidence="5 11" id="KW-0597">Phosphoprotein</keyword>
<proteinExistence type="predicted"/>
<gene>
    <name evidence="16" type="ORF">LPT13_00575</name>
</gene>
<evidence type="ECO:0000313" key="16">
    <source>
        <dbReference type="EMBL" id="MCI2240854.1"/>
    </source>
</evidence>
<dbReference type="InterPro" id="IPR005467">
    <property type="entry name" value="His_kinase_dom"/>
</dbReference>
<dbReference type="SUPFAM" id="SSF55874">
    <property type="entry name" value="ATPase domain of HSP90 chaperone/DNA topoisomerase II/histidine kinase"/>
    <property type="match status" value="1"/>
</dbReference>
<feature type="domain" description="Response regulatory" evidence="14">
    <location>
        <begin position="715"/>
        <end position="835"/>
    </location>
</feature>
<dbReference type="CDD" id="cd17546">
    <property type="entry name" value="REC_hyHK_CKI1_RcsC-like"/>
    <property type="match status" value="2"/>
</dbReference>
<dbReference type="InterPro" id="IPR003594">
    <property type="entry name" value="HATPase_dom"/>
</dbReference>
<keyword evidence="10 12" id="KW-0472">Membrane</keyword>
<feature type="modified residue" description="4-aspartylphosphate" evidence="11">
    <location>
        <position position="769"/>
    </location>
</feature>
<evidence type="ECO:0000256" key="11">
    <source>
        <dbReference type="PROSITE-ProRule" id="PRU00169"/>
    </source>
</evidence>
<dbReference type="InterPro" id="IPR035965">
    <property type="entry name" value="PAS-like_dom_sf"/>
</dbReference>
<evidence type="ECO:0000256" key="10">
    <source>
        <dbReference type="ARBA" id="ARBA00023136"/>
    </source>
</evidence>
<dbReference type="PANTHER" id="PTHR45339">
    <property type="entry name" value="HYBRID SIGNAL TRANSDUCTION HISTIDINE KINASE J"/>
    <property type="match status" value="1"/>
</dbReference>
<dbReference type="Pfam" id="PF00512">
    <property type="entry name" value="HisKA"/>
    <property type="match status" value="1"/>
</dbReference>
<dbReference type="PRINTS" id="PR00344">
    <property type="entry name" value="BCTRLSENSOR"/>
</dbReference>
<name>A0ABS9WDB4_9ACTN</name>
<accession>A0ABS9WDB4</accession>
<evidence type="ECO:0000256" key="3">
    <source>
        <dbReference type="ARBA" id="ARBA00012438"/>
    </source>
</evidence>
<dbReference type="InterPro" id="IPR001789">
    <property type="entry name" value="Sig_transdc_resp-reg_receiver"/>
</dbReference>
<feature type="domain" description="PAC" evidence="15">
    <location>
        <begin position="395"/>
        <end position="454"/>
    </location>
</feature>
<evidence type="ECO:0000259" key="15">
    <source>
        <dbReference type="PROSITE" id="PS50113"/>
    </source>
</evidence>
<evidence type="ECO:0000259" key="13">
    <source>
        <dbReference type="PROSITE" id="PS50109"/>
    </source>
</evidence>
<dbReference type="SMART" id="SM00448">
    <property type="entry name" value="REC"/>
    <property type="match status" value="2"/>
</dbReference>
<dbReference type="SUPFAM" id="SSF55785">
    <property type="entry name" value="PYP-like sensor domain (PAS domain)"/>
    <property type="match status" value="1"/>
</dbReference>
<dbReference type="SMART" id="SM00388">
    <property type="entry name" value="HisKA"/>
    <property type="match status" value="1"/>
</dbReference>
<keyword evidence="4" id="KW-1003">Cell membrane</keyword>
<dbReference type="InterPro" id="IPR000014">
    <property type="entry name" value="PAS"/>
</dbReference>
<dbReference type="PANTHER" id="PTHR45339:SF5">
    <property type="entry name" value="HISTIDINE KINASE"/>
    <property type="match status" value="1"/>
</dbReference>
<dbReference type="CDD" id="cd00082">
    <property type="entry name" value="HisKA"/>
    <property type="match status" value="1"/>
</dbReference>
<dbReference type="Pfam" id="PF00072">
    <property type="entry name" value="Response_reg"/>
    <property type="match status" value="2"/>
</dbReference>
<evidence type="ECO:0000256" key="4">
    <source>
        <dbReference type="ARBA" id="ARBA00022475"/>
    </source>
</evidence>
<feature type="domain" description="Histidine kinase" evidence="13">
    <location>
        <begin position="476"/>
        <end position="700"/>
    </location>
</feature>
<evidence type="ECO:0000256" key="6">
    <source>
        <dbReference type="ARBA" id="ARBA00022692"/>
    </source>
</evidence>
<dbReference type="InterPro" id="IPR000700">
    <property type="entry name" value="PAS-assoc_C"/>
</dbReference>
<dbReference type="PROSITE" id="PS50109">
    <property type="entry name" value="HIS_KIN"/>
    <property type="match status" value="1"/>
</dbReference>
<comment type="catalytic activity">
    <reaction evidence="1">
        <text>ATP + protein L-histidine = ADP + protein N-phospho-L-histidine.</text>
        <dbReference type="EC" id="2.7.13.3"/>
    </reaction>
</comment>
<evidence type="ECO:0000256" key="1">
    <source>
        <dbReference type="ARBA" id="ARBA00000085"/>
    </source>
</evidence>
<dbReference type="InterPro" id="IPR033479">
    <property type="entry name" value="dCache_1"/>
</dbReference>
<keyword evidence="7" id="KW-0418">Kinase</keyword>
<evidence type="ECO:0000256" key="9">
    <source>
        <dbReference type="ARBA" id="ARBA00023012"/>
    </source>
</evidence>
<dbReference type="RefSeq" id="WP_242162487.1">
    <property type="nucleotide sequence ID" value="NZ_JAJMLW010000001.1"/>
</dbReference>
<evidence type="ECO:0000256" key="2">
    <source>
        <dbReference type="ARBA" id="ARBA00004651"/>
    </source>
</evidence>
<dbReference type="NCBIfam" id="TIGR00229">
    <property type="entry name" value="sensory_box"/>
    <property type="match status" value="1"/>
</dbReference>
<dbReference type="Gene3D" id="3.40.50.2300">
    <property type="match status" value="2"/>
</dbReference>
<evidence type="ECO:0000256" key="5">
    <source>
        <dbReference type="ARBA" id="ARBA00022553"/>
    </source>
</evidence>
<dbReference type="Gene3D" id="3.30.565.10">
    <property type="entry name" value="Histidine kinase-like ATPase, C-terminal domain"/>
    <property type="match status" value="1"/>
</dbReference>
<comment type="subcellular location">
    <subcellularLocation>
        <location evidence="2">Cell membrane</location>
        <topology evidence="2">Multi-pass membrane protein</topology>
    </subcellularLocation>
</comment>
<dbReference type="EMBL" id="JAJMLW010000001">
    <property type="protein sequence ID" value="MCI2240854.1"/>
    <property type="molecule type" value="Genomic_DNA"/>
</dbReference>
<dbReference type="PROSITE" id="PS50110">
    <property type="entry name" value="RESPONSE_REGULATORY"/>
    <property type="match status" value="2"/>
</dbReference>
<keyword evidence="9" id="KW-0902">Two-component regulatory system</keyword>
<dbReference type="Gene3D" id="1.10.287.130">
    <property type="match status" value="1"/>
</dbReference>
<dbReference type="PROSITE" id="PS50113">
    <property type="entry name" value="PAC"/>
    <property type="match status" value="1"/>
</dbReference>